<evidence type="ECO:0000313" key="2">
    <source>
        <dbReference type="Proteomes" id="UP000216101"/>
    </source>
</evidence>
<dbReference type="EMBL" id="NHNI01000001">
    <property type="protein sequence ID" value="OZY87971.1"/>
    <property type="molecule type" value="Genomic_DNA"/>
</dbReference>
<comment type="caution">
    <text evidence="1">The sequence shown here is derived from an EMBL/GenBank/DDBJ whole genome shotgun (WGS) entry which is preliminary data.</text>
</comment>
<gene>
    <name evidence="1" type="ORF">CBP51_07300</name>
</gene>
<protein>
    <submittedName>
        <fullName evidence="1">Uncharacterized protein</fullName>
    </submittedName>
</protein>
<reference evidence="2" key="1">
    <citation type="submission" date="2017-05" db="EMBL/GenBank/DDBJ databases">
        <authorList>
            <person name="Barney B.M."/>
        </authorList>
    </citation>
    <scope>NUCLEOTIDE SEQUENCE [LARGE SCALE GENOMIC DNA]</scope>
    <source>
        <strain evidence="2">PSBB022</strain>
    </source>
</reference>
<dbReference type="AlphaFoldDB" id="A0A266QF40"/>
<proteinExistence type="predicted"/>
<dbReference type="SUPFAM" id="SSF53850">
    <property type="entry name" value="Periplasmic binding protein-like II"/>
    <property type="match status" value="1"/>
</dbReference>
<sequence>MWNGNKTASRQQYEREVLVLALKASSKVAGDWMLEEDVTDFPRAEDEASVFRTKGFDIFGTVAGNSKLANEAKMIIPLPLMKGLLGHRILIIRAADKNKFAAIKTPAQLQQFTMGIPATWADAALFRHNGYPVIEKGSFDDLFVRLQNKEFDYVTFGANEVDSVFKERAAASGQLIVEPSLLVYYPFPLVFYVNPANPALAERVSRGLNKIATNGELDALFERYFGTQLQAIGLKSRTKITLENPILPADMKDFTPSL</sequence>
<accession>A0A266QF40</accession>
<organism evidence="1 2">
    <name type="scientific">Cellvibrio mixtus</name>
    <dbReference type="NCBI Taxonomy" id="39650"/>
    <lineage>
        <taxon>Bacteria</taxon>
        <taxon>Pseudomonadati</taxon>
        <taxon>Pseudomonadota</taxon>
        <taxon>Gammaproteobacteria</taxon>
        <taxon>Cellvibrionales</taxon>
        <taxon>Cellvibrionaceae</taxon>
        <taxon>Cellvibrio</taxon>
    </lineage>
</organism>
<keyword evidence="2" id="KW-1185">Reference proteome</keyword>
<dbReference type="Proteomes" id="UP000216101">
    <property type="component" value="Unassembled WGS sequence"/>
</dbReference>
<evidence type="ECO:0000313" key="1">
    <source>
        <dbReference type="EMBL" id="OZY87971.1"/>
    </source>
</evidence>
<dbReference type="Gene3D" id="3.40.190.10">
    <property type="entry name" value="Periplasmic binding protein-like II"/>
    <property type="match status" value="1"/>
</dbReference>
<name>A0A266QF40_9GAMM</name>